<dbReference type="Pfam" id="PF08240">
    <property type="entry name" value="ADH_N"/>
    <property type="match status" value="1"/>
</dbReference>
<name>A0A8K0GHF6_IGNLU</name>
<dbReference type="SUPFAM" id="SSF51735">
    <property type="entry name" value="NAD(P)-binding Rossmann-fold domains"/>
    <property type="match status" value="1"/>
</dbReference>
<dbReference type="SMART" id="SM00829">
    <property type="entry name" value="PKS_ER"/>
    <property type="match status" value="1"/>
</dbReference>
<dbReference type="OrthoDB" id="3941538at2759"/>
<protein>
    <recommendedName>
        <fullName evidence="5">Enoyl reductase (ER) domain-containing protein</fullName>
    </recommendedName>
</protein>
<keyword evidence="2 4" id="KW-0862">Zinc</keyword>
<comment type="similarity">
    <text evidence="4">Belongs to the zinc-containing alcohol dehydrogenase family.</text>
</comment>
<keyword evidence="1 4" id="KW-0479">Metal-binding</keyword>
<dbReference type="InterPro" id="IPR013154">
    <property type="entry name" value="ADH-like_N"/>
</dbReference>
<dbReference type="GO" id="GO:0008270">
    <property type="term" value="F:zinc ion binding"/>
    <property type="evidence" value="ECO:0007669"/>
    <property type="project" value="InterPro"/>
</dbReference>
<dbReference type="EMBL" id="VTPC01002824">
    <property type="protein sequence ID" value="KAF2899401.1"/>
    <property type="molecule type" value="Genomic_DNA"/>
</dbReference>
<evidence type="ECO:0000256" key="3">
    <source>
        <dbReference type="ARBA" id="ARBA00023002"/>
    </source>
</evidence>
<dbReference type="InterPro" id="IPR002328">
    <property type="entry name" value="ADH_Zn_CS"/>
</dbReference>
<dbReference type="PROSITE" id="PS00059">
    <property type="entry name" value="ADH_ZINC"/>
    <property type="match status" value="1"/>
</dbReference>
<accession>A0A8K0GHF6</accession>
<dbReference type="InterPro" id="IPR011032">
    <property type="entry name" value="GroES-like_sf"/>
</dbReference>
<comment type="cofactor">
    <cofactor evidence="4">
        <name>Zn(2+)</name>
        <dbReference type="ChEBI" id="CHEBI:29105"/>
    </cofactor>
</comment>
<dbReference type="SUPFAM" id="SSF50129">
    <property type="entry name" value="GroES-like"/>
    <property type="match status" value="1"/>
</dbReference>
<dbReference type="Gene3D" id="3.90.180.10">
    <property type="entry name" value="Medium-chain alcohol dehydrogenases, catalytic domain"/>
    <property type="match status" value="1"/>
</dbReference>
<dbReference type="PANTHER" id="PTHR43401">
    <property type="entry name" value="L-THREONINE 3-DEHYDROGENASE"/>
    <property type="match status" value="1"/>
</dbReference>
<dbReference type="InterPro" id="IPR013149">
    <property type="entry name" value="ADH-like_C"/>
</dbReference>
<gene>
    <name evidence="6" type="ORF">ILUMI_06776</name>
</gene>
<dbReference type="Gene3D" id="3.40.50.720">
    <property type="entry name" value="NAD(P)-binding Rossmann-like Domain"/>
    <property type="match status" value="1"/>
</dbReference>
<evidence type="ECO:0000313" key="7">
    <source>
        <dbReference type="Proteomes" id="UP000801492"/>
    </source>
</evidence>
<dbReference type="InterPro" id="IPR020843">
    <property type="entry name" value="ER"/>
</dbReference>
<sequence>MEVVQFSLKEQRLEHVRRPKPKVSNADDVVIKIFFCGICRRDLYIIDGTLPCQSDQPILLGHEICGVVTEVGTDVRTFKKGDKVVVDPNSGCGVCDLCRSGTPQFCKASGVTNAIGVYKNGGWAQYVLVPEHQVFKIPQSVSIEKAVLAEPLACVSHGLDLVSPIKVGERILIVGTGLLGNLWAAMLHFQGHRRVTVSEPNLARLEYIKKLEAGFDCTVPKILKERQMENPTYLFDLVIDCSDSAEALELDFKLLDFGGKLVIFGMKPPKVKISVSPFEIYQKEITVIGANVSGFNFPKALTLLEYLGEKYLDFDSLGIKTYTLKDYENAINHVKKKSVVKAIFSNTIQCSCSSRKLNRH</sequence>
<organism evidence="6 7">
    <name type="scientific">Ignelater luminosus</name>
    <name type="common">Cucubano</name>
    <name type="synonym">Pyrophorus luminosus</name>
    <dbReference type="NCBI Taxonomy" id="2038154"/>
    <lineage>
        <taxon>Eukaryota</taxon>
        <taxon>Metazoa</taxon>
        <taxon>Ecdysozoa</taxon>
        <taxon>Arthropoda</taxon>
        <taxon>Hexapoda</taxon>
        <taxon>Insecta</taxon>
        <taxon>Pterygota</taxon>
        <taxon>Neoptera</taxon>
        <taxon>Endopterygota</taxon>
        <taxon>Coleoptera</taxon>
        <taxon>Polyphaga</taxon>
        <taxon>Elateriformia</taxon>
        <taxon>Elateroidea</taxon>
        <taxon>Elateridae</taxon>
        <taxon>Agrypninae</taxon>
        <taxon>Pyrophorini</taxon>
        <taxon>Ignelater</taxon>
    </lineage>
</organism>
<dbReference type="PANTHER" id="PTHR43401:SF2">
    <property type="entry name" value="L-THREONINE 3-DEHYDROGENASE"/>
    <property type="match status" value="1"/>
</dbReference>
<dbReference type="Proteomes" id="UP000801492">
    <property type="component" value="Unassembled WGS sequence"/>
</dbReference>
<feature type="domain" description="Enoyl reductase (ER)" evidence="5">
    <location>
        <begin position="11"/>
        <end position="344"/>
    </location>
</feature>
<dbReference type="GO" id="GO:0016491">
    <property type="term" value="F:oxidoreductase activity"/>
    <property type="evidence" value="ECO:0007669"/>
    <property type="project" value="UniProtKB-KW"/>
</dbReference>
<evidence type="ECO:0000256" key="2">
    <source>
        <dbReference type="ARBA" id="ARBA00022833"/>
    </source>
</evidence>
<evidence type="ECO:0000256" key="4">
    <source>
        <dbReference type="RuleBase" id="RU361277"/>
    </source>
</evidence>
<evidence type="ECO:0000256" key="1">
    <source>
        <dbReference type="ARBA" id="ARBA00022723"/>
    </source>
</evidence>
<keyword evidence="3" id="KW-0560">Oxidoreductase</keyword>
<dbReference type="Pfam" id="PF00107">
    <property type="entry name" value="ADH_zinc_N"/>
    <property type="match status" value="1"/>
</dbReference>
<dbReference type="InterPro" id="IPR050129">
    <property type="entry name" value="Zn_alcohol_dh"/>
</dbReference>
<reference evidence="6" key="1">
    <citation type="submission" date="2019-08" db="EMBL/GenBank/DDBJ databases">
        <title>The genome of the North American firefly Photinus pyralis.</title>
        <authorList>
            <consortium name="Photinus pyralis genome working group"/>
            <person name="Fallon T.R."/>
            <person name="Sander Lower S.E."/>
            <person name="Weng J.-K."/>
        </authorList>
    </citation>
    <scope>NUCLEOTIDE SEQUENCE</scope>
    <source>
        <strain evidence="6">TRF0915ILg1</strain>
        <tissue evidence="6">Whole body</tissue>
    </source>
</reference>
<keyword evidence="7" id="KW-1185">Reference proteome</keyword>
<evidence type="ECO:0000313" key="6">
    <source>
        <dbReference type="EMBL" id="KAF2899401.1"/>
    </source>
</evidence>
<dbReference type="AlphaFoldDB" id="A0A8K0GHF6"/>
<dbReference type="InterPro" id="IPR036291">
    <property type="entry name" value="NAD(P)-bd_dom_sf"/>
</dbReference>
<evidence type="ECO:0000259" key="5">
    <source>
        <dbReference type="SMART" id="SM00829"/>
    </source>
</evidence>
<proteinExistence type="inferred from homology"/>
<comment type="caution">
    <text evidence="6">The sequence shown here is derived from an EMBL/GenBank/DDBJ whole genome shotgun (WGS) entry which is preliminary data.</text>
</comment>